<evidence type="ECO:0000313" key="1">
    <source>
        <dbReference type="EMBL" id="NJC57649.1"/>
    </source>
</evidence>
<dbReference type="AlphaFoldDB" id="A0A846RV26"/>
<sequence>MTSVEAGEDDIDAINEELDTLGQAEATARTYFAMCLEAIKRFTKVRDKTPYMDLMFTDIGNTTFVKIGDGFIGGFEAIARDRVVDPKLFT</sequence>
<proteinExistence type="predicted"/>
<accession>A0A846RV26</accession>
<keyword evidence="2" id="KW-1185">Reference proteome</keyword>
<name>A0A846RV26_9MICO</name>
<comment type="caution">
    <text evidence="1">The sequence shown here is derived from an EMBL/GenBank/DDBJ whole genome shotgun (WGS) entry which is preliminary data.</text>
</comment>
<dbReference type="RefSeq" id="WP_167951310.1">
    <property type="nucleotide sequence ID" value="NZ_BAAAPQ010000040.1"/>
</dbReference>
<reference evidence="1 2" key="1">
    <citation type="submission" date="2020-03" db="EMBL/GenBank/DDBJ databases">
        <title>Sequencing the genomes of 1000 actinobacteria strains.</title>
        <authorList>
            <person name="Klenk H.-P."/>
        </authorList>
    </citation>
    <scope>NUCLEOTIDE SEQUENCE [LARGE SCALE GENOMIC DNA]</scope>
    <source>
        <strain evidence="1 2">DSM 18964</strain>
    </source>
</reference>
<evidence type="ECO:0000313" key="2">
    <source>
        <dbReference type="Proteomes" id="UP000576792"/>
    </source>
</evidence>
<gene>
    <name evidence="1" type="ORF">BKA07_002684</name>
</gene>
<dbReference type="EMBL" id="JAATJN010000001">
    <property type="protein sequence ID" value="NJC57649.1"/>
    <property type="molecule type" value="Genomic_DNA"/>
</dbReference>
<dbReference type="Proteomes" id="UP000576792">
    <property type="component" value="Unassembled WGS sequence"/>
</dbReference>
<protein>
    <submittedName>
        <fullName evidence="1">Uncharacterized protein</fullName>
    </submittedName>
</protein>
<organism evidence="1 2">
    <name type="scientific">Brevibacterium marinum</name>
    <dbReference type="NCBI Taxonomy" id="418643"/>
    <lineage>
        <taxon>Bacteria</taxon>
        <taxon>Bacillati</taxon>
        <taxon>Actinomycetota</taxon>
        <taxon>Actinomycetes</taxon>
        <taxon>Micrococcales</taxon>
        <taxon>Brevibacteriaceae</taxon>
        <taxon>Brevibacterium</taxon>
    </lineage>
</organism>